<evidence type="ECO:0000256" key="1">
    <source>
        <dbReference type="SAM" id="Coils"/>
    </source>
</evidence>
<evidence type="ECO:0000313" key="2">
    <source>
        <dbReference type="EMBL" id="SEP74257.1"/>
    </source>
</evidence>
<dbReference type="Proteomes" id="UP000199021">
    <property type="component" value="Unassembled WGS sequence"/>
</dbReference>
<dbReference type="EMBL" id="FOFB01000002">
    <property type="protein sequence ID" value="SEP74257.1"/>
    <property type="molecule type" value="Genomic_DNA"/>
</dbReference>
<name>A0A1H9ACN4_9BACT</name>
<proteinExistence type="predicted"/>
<protein>
    <submittedName>
        <fullName evidence="2">Uncharacterized protein</fullName>
    </submittedName>
</protein>
<organism evidence="2 3">
    <name type="scientific">Neolewinella agarilytica</name>
    <dbReference type="NCBI Taxonomy" id="478744"/>
    <lineage>
        <taxon>Bacteria</taxon>
        <taxon>Pseudomonadati</taxon>
        <taxon>Bacteroidota</taxon>
        <taxon>Saprospiria</taxon>
        <taxon>Saprospirales</taxon>
        <taxon>Lewinellaceae</taxon>
        <taxon>Neolewinella</taxon>
    </lineage>
</organism>
<reference evidence="3" key="1">
    <citation type="submission" date="2016-10" db="EMBL/GenBank/DDBJ databases">
        <authorList>
            <person name="Varghese N."/>
            <person name="Submissions S."/>
        </authorList>
    </citation>
    <scope>NUCLEOTIDE SEQUENCE [LARGE SCALE GENOMIC DNA]</scope>
    <source>
        <strain evidence="3">DSM 24740</strain>
    </source>
</reference>
<keyword evidence="1" id="KW-0175">Coiled coil</keyword>
<dbReference type="AlphaFoldDB" id="A0A1H9ACN4"/>
<dbReference type="InParanoid" id="A0A1H9ACN4"/>
<gene>
    <name evidence="2" type="ORF">SAMN05444359_10243</name>
</gene>
<sequence length="509" mass="56009">MKFFQLILIFVMVPGAVFSQDLHVHYDAYQDSLHYEFQGKVVSRPLLRKGGKIILHVTNYNDYLYELEVKTSEESYQVPSAGLGSMLLGGANSGTFDQLQGLLGTGGSVGNMFKSTSGGQGPLGMAGEDQDRAVSAQAKEQLRKFKEVMKEVAEIEEEISEVDNALQRELEEKKHYAFMQEEVFRLKTNTTLAPNMIRSLTEEYLEKLLDLKPGRELDLDDLIKQSDGQRAFGDKLDRQEINIGHLEGKMTEAEGIVLLLNTLNLPAGEQKNVNNSFEALTAKTSQLNEQLQAFRAVVPSLQDRDLAALTSLRYLYEEVKAHSFSKRVTIDADADLTTLDIRLVPRDSFAGNLSAKSFAPVKVASYGGLKINASLGISFGSLFERPENYLVRDGQIFGDELDAFSPIITSFVHFYRQSKNDVSLAGTMGLGLGLGGEGGTGLQNYFFGPSLIIGKGQRVTLTSGLMGAKVDRLAQGLEVGDPYNETIVPLKSVYELGFFFGLSFNVLGN</sequence>
<evidence type="ECO:0000313" key="3">
    <source>
        <dbReference type="Proteomes" id="UP000199021"/>
    </source>
</evidence>
<keyword evidence="3" id="KW-1185">Reference proteome</keyword>
<accession>A0A1H9ACN4</accession>
<dbReference type="OrthoDB" id="1491176at2"/>
<feature type="coiled-coil region" evidence="1">
    <location>
        <begin position="138"/>
        <end position="172"/>
    </location>
</feature>
<dbReference type="RefSeq" id="WP_090165240.1">
    <property type="nucleotide sequence ID" value="NZ_FOFB01000002.1"/>
</dbReference>